<evidence type="ECO:0000313" key="21">
    <source>
        <dbReference type="Proteomes" id="UP000001695"/>
    </source>
</evidence>
<dbReference type="RefSeq" id="WP_012385177.1">
    <property type="nucleotide sequence ID" value="NC_010581.1"/>
</dbReference>
<dbReference type="NCBIfam" id="TIGR01524">
    <property type="entry name" value="ATPase-IIIB_Mg"/>
    <property type="match status" value="1"/>
</dbReference>
<feature type="transmembrane region" description="Helical" evidence="18">
    <location>
        <begin position="247"/>
        <end position="265"/>
    </location>
</feature>
<keyword evidence="7" id="KW-0997">Cell inner membrane</keyword>
<keyword evidence="21" id="KW-1185">Reference proteome</keyword>
<sequence length="849" mass="90354">MTANSQQPELNPFWTHSVDDLLGQLSCSAKGLNSEEAQQRLQQYGLNCDAPPKTESALRAVLRRLLEPLSLILLLAAVVSLITGDTTGGSIIVVILILSIGLDTFQEGQAIKAAAELRHSVALKAEVKRDGRFQSILIGNVVPGDCIRVRAGDIIPADAILLESTAFTTDEAALTGEPYAIEKKPGVVKSLTVAEASNAIFRGSVALTGEAQALVIATGKMTLFGEAALALAEAPIISPFQRDLHNLGLVIARLTLALVLLVLMARVVAGRPLLDSLLFSVALAVGLTPELLPMITTVTLTRGAMRMAKRKVIVKRLASIHDLGAMNVLCTDKTGTLTSASITLAYAIDPNGTKTSRPAKLGAIAAELGGDRGALDKALIDSTPDAARDWQLRDRHAFDYNARRGAILAEGPDGLVLIVKGAPDAIIGLCTAQRDGEGTKPMDAEAHHQAEERVHALSGEGLRAIAIATRPWAKGVYQMDSTAEKELVFEGLCAFADPPKPTAAAAINRLKASGIRLKILSGDDPIVVKRLAGLVGLGTGAVLTGAEVAAMSNEALEYQVQHVDAYGRLTPDQKVRIIRALQARKSIVGFMGDGINDAPGLKAADIGLSVEGASGVAQAAADMILLASDLSVVADGVVEGRRTFANILKYIRMGASSNFGNMLSMAIASPTLSFLPMLPTQILLNNLLYDGSEIGIPLDHVRPESTARPQIFDVRNLVRFAAIMGPLSSIFDILTFLMLLFVFKADPALFRTSWFLESMVTQILVIFIIRTNGRPWDDRPHPALILSSFAALAIAVILPFTPVGAWFGFVVPPLPILASIFVLVLVYLLIAEFLKPFATGIPRPNGKWF</sequence>
<dbReference type="Pfam" id="PF00690">
    <property type="entry name" value="Cation_ATPase_N"/>
    <property type="match status" value="1"/>
</dbReference>
<dbReference type="Gene3D" id="3.40.1110.10">
    <property type="entry name" value="Calcium-transporting ATPase, cytoplasmic domain N"/>
    <property type="match status" value="1"/>
</dbReference>
<dbReference type="PRINTS" id="PR00119">
    <property type="entry name" value="CATATPASE"/>
</dbReference>
<dbReference type="HOGENOM" id="CLU_002360_6_3_5"/>
<evidence type="ECO:0000256" key="7">
    <source>
        <dbReference type="ARBA" id="ARBA00022519"/>
    </source>
</evidence>
<dbReference type="Pfam" id="PF00689">
    <property type="entry name" value="Cation_ATPase_C"/>
    <property type="match status" value="1"/>
</dbReference>
<reference evidence="21" key="1">
    <citation type="submission" date="2008-03" db="EMBL/GenBank/DDBJ databases">
        <title>Complete sequence of chromosome of Beijerinckia indica subsp. indica ATCC 9039.</title>
        <authorList>
            <consortium name="US DOE Joint Genome Institute"/>
            <person name="Copeland A."/>
            <person name="Lucas S."/>
            <person name="Lapidus A."/>
            <person name="Glavina del Rio T."/>
            <person name="Dalin E."/>
            <person name="Tice H."/>
            <person name="Bruce D."/>
            <person name="Goodwin L."/>
            <person name="Pitluck S."/>
            <person name="LaButti K."/>
            <person name="Schmutz J."/>
            <person name="Larimer F."/>
            <person name="Land M."/>
            <person name="Hauser L."/>
            <person name="Kyrpides N."/>
            <person name="Mikhailova N."/>
            <person name="Dunfield P.F."/>
            <person name="Dedysh S.N."/>
            <person name="Liesack W."/>
            <person name="Saw J.H."/>
            <person name="Alam M."/>
            <person name="Chen Y."/>
            <person name="Murrell J.C."/>
            <person name="Richardson P."/>
        </authorList>
    </citation>
    <scope>NUCLEOTIDE SEQUENCE [LARGE SCALE GENOMIC DNA]</scope>
    <source>
        <strain evidence="21">ATCC 9039 / DSM 1715 / NCIMB 8712</strain>
    </source>
</reference>
<reference evidence="20 21" key="2">
    <citation type="journal article" date="2010" name="J. Bacteriol.">
        <title>Complete genome sequence of Beijerinckia indica subsp. indica.</title>
        <authorList>
            <person name="Tamas I."/>
            <person name="Dedysh S.N."/>
            <person name="Liesack W."/>
            <person name="Stott M.B."/>
            <person name="Alam M."/>
            <person name="Murrell J.C."/>
            <person name="Dunfield P.F."/>
        </authorList>
    </citation>
    <scope>NUCLEOTIDE SEQUENCE [LARGE SCALE GENOMIC DNA]</scope>
    <source>
        <strain evidence="21">ATCC 9039 / DSM 1715 / NCIMB 8712</strain>
    </source>
</reference>
<comment type="similarity">
    <text evidence="3">Belongs to the cation transport ATPase (P-type) (TC 3.A.3) family. Type IIIB subfamily.</text>
</comment>
<evidence type="ECO:0000256" key="16">
    <source>
        <dbReference type="ARBA" id="ARBA00029806"/>
    </source>
</evidence>
<dbReference type="GO" id="GO:0005886">
    <property type="term" value="C:plasma membrane"/>
    <property type="evidence" value="ECO:0007669"/>
    <property type="project" value="UniProtKB-SubCell"/>
</dbReference>
<evidence type="ECO:0000256" key="2">
    <source>
        <dbReference type="ARBA" id="ARBA00004429"/>
    </source>
</evidence>
<dbReference type="InterPro" id="IPR023214">
    <property type="entry name" value="HAD_sf"/>
</dbReference>
<evidence type="ECO:0000256" key="10">
    <source>
        <dbReference type="ARBA" id="ARBA00022741"/>
    </source>
</evidence>
<dbReference type="PROSITE" id="PS00154">
    <property type="entry name" value="ATPASE_E1_E2"/>
    <property type="match status" value="1"/>
</dbReference>
<dbReference type="PRINTS" id="PR00120">
    <property type="entry name" value="HATPASE"/>
</dbReference>
<dbReference type="STRING" id="395963.Bind_2203"/>
<dbReference type="InterPro" id="IPR006415">
    <property type="entry name" value="P-type_ATPase_IIIB"/>
</dbReference>
<feature type="transmembrane region" description="Helical" evidence="18">
    <location>
        <begin position="277"/>
        <end position="301"/>
    </location>
</feature>
<organism evidence="20 21">
    <name type="scientific">Beijerinckia indica subsp. indica (strain ATCC 9039 / DSM 1715 / NCIMB 8712)</name>
    <dbReference type="NCBI Taxonomy" id="395963"/>
    <lineage>
        <taxon>Bacteria</taxon>
        <taxon>Pseudomonadati</taxon>
        <taxon>Pseudomonadota</taxon>
        <taxon>Alphaproteobacteria</taxon>
        <taxon>Hyphomicrobiales</taxon>
        <taxon>Beijerinckiaceae</taxon>
        <taxon>Beijerinckia</taxon>
    </lineage>
</organism>
<dbReference type="eggNOG" id="COG0474">
    <property type="taxonomic scope" value="Bacteria"/>
</dbReference>
<comment type="subcellular location">
    <subcellularLocation>
        <location evidence="2">Cell inner membrane</location>
        <topology evidence="2">Multi-pass membrane protein</topology>
    </subcellularLocation>
</comment>
<evidence type="ECO:0000256" key="18">
    <source>
        <dbReference type="SAM" id="Phobius"/>
    </source>
</evidence>
<dbReference type="Gene3D" id="1.20.1110.10">
    <property type="entry name" value="Calcium-transporting ATPase, transmembrane domain"/>
    <property type="match status" value="1"/>
</dbReference>
<evidence type="ECO:0000256" key="6">
    <source>
        <dbReference type="ARBA" id="ARBA00022475"/>
    </source>
</evidence>
<dbReference type="SFLD" id="SFLDS00003">
    <property type="entry name" value="Haloacid_Dehalogenase"/>
    <property type="match status" value="1"/>
</dbReference>
<dbReference type="Pfam" id="PF00122">
    <property type="entry name" value="E1-E2_ATPase"/>
    <property type="match status" value="1"/>
</dbReference>
<keyword evidence="13" id="KW-1278">Translocase</keyword>
<protein>
    <recommendedName>
        <fullName evidence="5">Magnesium-transporting ATPase, P-type 1</fullName>
        <ecNumber evidence="4">7.2.2.14</ecNumber>
    </recommendedName>
    <alternativeName>
        <fullName evidence="16">Mg(2+) transport ATPase, P-type 1</fullName>
    </alternativeName>
</protein>
<dbReference type="NCBIfam" id="TIGR01494">
    <property type="entry name" value="ATPase_P-type"/>
    <property type="match status" value="2"/>
</dbReference>
<keyword evidence="10" id="KW-0547">Nucleotide-binding</keyword>
<gene>
    <name evidence="20" type="ordered locus">Bind_2203</name>
</gene>
<dbReference type="SFLD" id="SFLDG00002">
    <property type="entry name" value="C1.7:_P-type_atpase_like"/>
    <property type="match status" value="1"/>
</dbReference>
<feature type="transmembrane region" description="Helical" evidence="18">
    <location>
        <begin position="717"/>
        <end position="743"/>
    </location>
</feature>
<evidence type="ECO:0000256" key="12">
    <source>
        <dbReference type="ARBA" id="ARBA00022842"/>
    </source>
</evidence>
<keyword evidence="8" id="KW-0597">Phosphoprotein</keyword>
<dbReference type="GO" id="GO:0015444">
    <property type="term" value="F:P-type magnesium transporter activity"/>
    <property type="evidence" value="ECO:0007669"/>
    <property type="project" value="UniProtKB-EC"/>
</dbReference>
<feature type="transmembrane region" description="Helical" evidence="18">
    <location>
        <begin position="749"/>
        <end position="769"/>
    </location>
</feature>
<dbReference type="AlphaFoldDB" id="B2IGR1"/>
<keyword evidence="6" id="KW-1003">Cell membrane</keyword>
<dbReference type="SUPFAM" id="SSF81653">
    <property type="entry name" value="Calcium ATPase, transduction domain A"/>
    <property type="match status" value="1"/>
</dbReference>
<dbReference type="InterPro" id="IPR036412">
    <property type="entry name" value="HAD-like_sf"/>
</dbReference>
<dbReference type="Gene3D" id="2.70.150.10">
    <property type="entry name" value="Calcium-transporting ATPase, cytoplasmic transduction domain A"/>
    <property type="match status" value="1"/>
</dbReference>
<dbReference type="InterPro" id="IPR023299">
    <property type="entry name" value="ATPase_P-typ_cyto_dom_N"/>
</dbReference>
<dbReference type="InterPro" id="IPR001757">
    <property type="entry name" value="P_typ_ATPase"/>
</dbReference>
<dbReference type="EMBL" id="CP001016">
    <property type="protein sequence ID" value="ACB95822.1"/>
    <property type="molecule type" value="Genomic_DNA"/>
</dbReference>
<keyword evidence="9 18" id="KW-0812">Transmembrane</keyword>
<dbReference type="Proteomes" id="UP000001695">
    <property type="component" value="Chromosome"/>
</dbReference>
<dbReference type="SUPFAM" id="SSF56784">
    <property type="entry name" value="HAD-like"/>
    <property type="match status" value="1"/>
</dbReference>
<dbReference type="PANTHER" id="PTHR42861">
    <property type="entry name" value="CALCIUM-TRANSPORTING ATPASE"/>
    <property type="match status" value="1"/>
</dbReference>
<evidence type="ECO:0000256" key="1">
    <source>
        <dbReference type="ARBA" id="ARBA00003954"/>
    </source>
</evidence>
<evidence type="ECO:0000256" key="5">
    <source>
        <dbReference type="ARBA" id="ARBA00013555"/>
    </source>
</evidence>
<dbReference type="InterPro" id="IPR023298">
    <property type="entry name" value="ATPase_P-typ_TM_dom_sf"/>
</dbReference>
<keyword evidence="11" id="KW-0067">ATP-binding</keyword>
<dbReference type="Pfam" id="PF13246">
    <property type="entry name" value="Cation_ATPase"/>
    <property type="match status" value="1"/>
</dbReference>
<dbReference type="EC" id="7.2.2.14" evidence="4"/>
<proteinExistence type="inferred from homology"/>
<dbReference type="InterPro" id="IPR008250">
    <property type="entry name" value="ATPase_P-typ_transduc_dom_A_sf"/>
</dbReference>
<comment type="function">
    <text evidence="1">Mediates magnesium influx to the cytosol.</text>
</comment>
<evidence type="ECO:0000256" key="11">
    <source>
        <dbReference type="ARBA" id="ARBA00022840"/>
    </source>
</evidence>
<evidence type="ECO:0000256" key="3">
    <source>
        <dbReference type="ARBA" id="ARBA00008746"/>
    </source>
</evidence>
<dbReference type="Gene3D" id="3.40.50.1000">
    <property type="entry name" value="HAD superfamily/HAD-like"/>
    <property type="match status" value="1"/>
</dbReference>
<dbReference type="InterPro" id="IPR006068">
    <property type="entry name" value="ATPase_P-typ_cation-transptr_C"/>
</dbReference>
<evidence type="ECO:0000256" key="13">
    <source>
        <dbReference type="ARBA" id="ARBA00022967"/>
    </source>
</evidence>
<keyword evidence="12" id="KW-0460">Magnesium</keyword>
<feature type="domain" description="Cation-transporting P-type ATPase N-terminal" evidence="19">
    <location>
        <begin position="12"/>
        <end position="85"/>
    </location>
</feature>
<evidence type="ECO:0000256" key="14">
    <source>
        <dbReference type="ARBA" id="ARBA00022989"/>
    </source>
</evidence>
<name>B2IGR1_BEII9</name>
<evidence type="ECO:0000256" key="9">
    <source>
        <dbReference type="ARBA" id="ARBA00022692"/>
    </source>
</evidence>
<dbReference type="KEGG" id="bid:Bind_2203"/>
<dbReference type="GO" id="GO:0005524">
    <property type="term" value="F:ATP binding"/>
    <property type="evidence" value="ECO:0007669"/>
    <property type="project" value="UniProtKB-KW"/>
</dbReference>
<accession>B2IGR1</accession>
<dbReference type="InterPro" id="IPR059000">
    <property type="entry name" value="ATPase_P-type_domA"/>
</dbReference>
<evidence type="ECO:0000256" key="15">
    <source>
        <dbReference type="ARBA" id="ARBA00023136"/>
    </source>
</evidence>
<dbReference type="InterPro" id="IPR018303">
    <property type="entry name" value="ATPase_P-typ_P_site"/>
</dbReference>
<feature type="transmembrane region" description="Helical" evidence="18">
    <location>
        <begin position="806"/>
        <end position="830"/>
    </location>
</feature>
<dbReference type="SMART" id="SM00831">
    <property type="entry name" value="Cation_ATPase_N"/>
    <property type="match status" value="1"/>
</dbReference>
<feature type="transmembrane region" description="Helical" evidence="18">
    <location>
        <begin position="65"/>
        <end position="82"/>
    </location>
</feature>
<evidence type="ECO:0000256" key="8">
    <source>
        <dbReference type="ARBA" id="ARBA00022553"/>
    </source>
</evidence>
<dbReference type="SFLD" id="SFLDF00027">
    <property type="entry name" value="p-type_atpase"/>
    <property type="match status" value="1"/>
</dbReference>
<dbReference type="OrthoDB" id="391538at2"/>
<evidence type="ECO:0000313" key="20">
    <source>
        <dbReference type="EMBL" id="ACB95822.1"/>
    </source>
</evidence>
<keyword evidence="15 18" id="KW-0472">Membrane</keyword>
<dbReference type="GO" id="GO:0016887">
    <property type="term" value="F:ATP hydrolysis activity"/>
    <property type="evidence" value="ECO:0007669"/>
    <property type="project" value="InterPro"/>
</dbReference>
<evidence type="ECO:0000256" key="17">
    <source>
        <dbReference type="ARBA" id="ARBA00047295"/>
    </source>
</evidence>
<evidence type="ECO:0000256" key="4">
    <source>
        <dbReference type="ARBA" id="ARBA00012786"/>
    </source>
</evidence>
<dbReference type="SUPFAM" id="SSF81660">
    <property type="entry name" value="Metal cation-transporting ATPase, ATP-binding domain N"/>
    <property type="match status" value="1"/>
</dbReference>
<feature type="transmembrane region" description="Helical" evidence="18">
    <location>
        <begin position="781"/>
        <end position="800"/>
    </location>
</feature>
<dbReference type="SUPFAM" id="SSF81665">
    <property type="entry name" value="Calcium ATPase, transmembrane domain M"/>
    <property type="match status" value="1"/>
</dbReference>
<comment type="catalytic activity">
    <reaction evidence="17">
        <text>Mg(2+)(out) + ATP + H2O = Mg(2+)(in) + ADP + phosphate + H(+)</text>
        <dbReference type="Rhea" id="RHEA:10260"/>
        <dbReference type="ChEBI" id="CHEBI:15377"/>
        <dbReference type="ChEBI" id="CHEBI:15378"/>
        <dbReference type="ChEBI" id="CHEBI:18420"/>
        <dbReference type="ChEBI" id="CHEBI:30616"/>
        <dbReference type="ChEBI" id="CHEBI:43474"/>
        <dbReference type="ChEBI" id="CHEBI:456216"/>
        <dbReference type="EC" id="7.2.2.14"/>
    </reaction>
</comment>
<dbReference type="InterPro" id="IPR044492">
    <property type="entry name" value="P_typ_ATPase_HD_dom"/>
</dbReference>
<dbReference type="InterPro" id="IPR004014">
    <property type="entry name" value="ATPase_P-typ_cation-transptr_N"/>
</dbReference>
<keyword evidence="14 18" id="KW-1133">Transmembrane helix</keyword>
<evidence type="ECO:0000259" key="19">
    <source>
        <dbReference type="SMART" id="SM00831"/>
    </source>
</evidence>